<accession>A0A917QQ14</accession>
<proteinExistence type="predicted"/>
<reference evidence="1" key="1">
    <citation type="journal article" date="2014" name="Int. J. Syst. Evol. Microbiol.">
        <title>Complete genome sequence of Corynebacterium casei LMG S-19264T (=DSM 44701T), isolated from a smear-ripened cheese.</title>
        <authorList>
            <consortium name="US DOE Joint Genome Institute (JGI-PGF)"/>
            <person name="Walter F."/>
            <person name="Albersmeier A."/>
            <person name="Kalinowski J."/>
            <person name="Ruckert C."/>
        </authorList>
    </citation>
    <scope>NUCLEOTIDE SEQUENCE</scope>
    <source>
        <strain evidence="1">JCM 13064</strain>
    </source>
</reference>
<gene>
    <name evidence="1" type="ORF">GCM10007964_00710</name>
</gene>
<name>A0A917QQ14_9ACTN</name>
<dbReference type="Pfam" id="PF23140">
    <property type="entry name" value="Gp80"/>
    <property type="match status" value="1"/>
</dbReference>
<protein>
    <submittedName>
        <fullName evidence="1">Uncharacterized protein</fullName>
    </submittedName>
</protein>
<sequence>MLTNGGRDFVADSLGKSASRPAVADYIALTANSTSPSAADTTLSGEITTSGGGLVRAQATYAHTNGQATYTLTKTFTANGSDSLPVTIAKIGVFNASSGGTLVYETLLGATATLSASGDALAITETVTIS</sequence>
<organism evidence="1 2">
    <name type="scientific">Sphaerisporangium melleum</name>
    <dbReference type="NCBI Taxonomy" id="321316"/>
    <lineage>
        <taxon>Bacteria</taxon>
        <taxon>Bacillati</taxon>
        <taxon>Actinomycetota</taxon>
        <taxon>Actinomycetes</taxon>
        <taxon>Streptosporangiales</taxon>
        <taxon>Streptosporangiaceae</taxon>
        <taxon>Sphaerisporangium</taxon>
    </lineage>
</organism>
<comment type="caution">
    <text evidence="1">The sequence shown here is derived from an EMBL/GenBank/DDBJ whole genome shotgun (WGS) entry which is preliminary data.</text>
</comment>
<evidence type="ECO:0000313" key="2">
    <source>
        <dbReference type="Proteomes" id="UP000645217"/>
    </source>
</evidence>
<evidence type="ECO:0000313" key="1">
    <source>
        <dbReference type="EMBL" id="GGK61471.1"/>
    </source>
</evidence>
<dbReference type="InterPro" id="IPR056908">
    <property type="entry name" value="Gp80-like"/>
</dbReference>
<keyword evidence="2" id="KW-1185">Reference proteome</keyword>
<dbReference type="EMBL" id="BMNT01000001">
    <property type="protein sequence ID" value="GGK61471.1"/>
    <property type="molecule type" value="Genomic_DNA"/>
</dbReference>
<dbReference type="RefSeq" id="WP_189160880.1">
    <property type="nucleotide sequence ID" value="NZ_BMNT01000001.1"/>
</dbReference>
<dbReference type="AlphaFoldDB" id="A0A917QQ14"/>
<dbReference type="Proteomes" id="UP000645217">
    <property type="component" value="Unassembled WGS sequence"/>
</dbReference>
<reference evidence="1" key="2">
    <citation type="submission" date="2020-09" db="EMBL/GenBank/DDBJ databases">
        <authorList>
            <person name="Sun Q."/>
            <person name="Ohkuma M."/>
        </authorList>
    </citation>
    <scope>NUCLEOTIDE SEQUENCE</scope>
    <source>
        <strain evidence="1">JCM 13064</strain>
    </source>
</reference>